<evidence type="ECO:0000313" key="2">
    <source>
        <dbReference type="EMBL" id="MBC1491913.1"/>
    </source>
</evidence>
<accession>A0A7X1CBZ3</accession>
<organism evidence="2 3">
    <name type="scientific">Listeria booriae</name>
    <dbReference type="NCBI Taxonomy" id="1552123"/>
    <lineage>
        <taxon>Bacteria</taxon>
        <taxon>Bacillati</taxon>
        <taxon>Bacillota</taxon>
        <taxon>Bacilli</taxon>
        <taxon>Bacillales</taxon>
        <taxon>Listeriaceae</taxon>
        <taxon>Listeria</taxon>
    </lineage>
</organism>
<evidence type="ECO:0000313" key="3">
    <source>
        <dbReference type="Proteomes" id="UP000533953"/>
    </source>
</evidence>
<dbReference type="RefSeq" id="WP_185402340.1">
    <property type="nucleotide sequence ID" value="NZ_JAARNA010000001.1"/>
</dbReference>
<gene>
    <name evidence="2" type="ORF">HCI99_08720</name>
</gene>
<protein>
    <submittedName>
        <fullName evidence="2">Uncharacterized protein</fullName>
    </submittedName>
</protein>
<evidence type="ECO:0000256" key="1">
    <source>
        <dbReference type="SAM" id="Phobius"/>
    </source>
</evidence>
<keyword evidence="1" id="KW-0472">Membrane</keyword>
<keyword evidence="1" id="KW-0812">Transmembrane</keyword>
<proteinExistence type="predicted"/>
<comment type="caution">
    <text evidence="2">The sequence shown here is derived from an EMBL/GenBank/DDBJ whole genome shotgun (WGS) entry which is preliminary data.</text>
</comment>
<feature type="transmembrane region" description="Helical" evidence="1">
    <location>
        <begin position="10"/>
        <end position="28"/>
    </location>
</feature>
<dbReference type="AlphaFoldDB" id="A0A7X1CBZ3"/>
<keyword evidence="1" id="KW-1133">Transmembrane helix</keyword>
<dbReference type="EMBL" id="JAASTX010000009">
    <property type="protein sequence ID" value="MBC1491913.1"/>
    <property type="molecule type" value="Genomic_DNA"/>
</dbReference>
<sequence length="138" mass="15842">MKKITTRDKIIIGIGALAIIAVLIYIVMPDKGVIAEEEWESVTTEMSYNEVNKLLGKPFSETSNRNDISRTLEGYSTALSYSDDEKYDTEKFTITTLLQALSEKKNVKMMTYKIKSIYDDELQEVEVYFLNNQSVYIN</sequence>
<name>A0A7X1CBZ3_9LIST</name>
<dbReference type="Proteomes" id="UP000533953">
    <property type="component" value="Unassembled WGS sequence"/>
</dbReference>
<reference evidence="2 3" key="1">
    <citation type="submission" date="2020-03" db="EMBL/GenBank/DDBJ databases">
        <title>Soil Listeria distribution.</title>
        <authorList>
            <person name="Liao J."/>
            <person name="Wiedmann M."/>
        </authorList>
    </citation>
    <scope>NUCLEOTIDE SEQUENCE [LARGE SCALE GENOMIC DNA]</scope>
    <source>
        <strain evidence="2 3">FSL L7-1547</strain>
    </source>
</reference>